<accession>A0A2R4WPI4</accession>
<feature type="domain" description="Peptidase M20 dimerisation" evidence="3">
    <location>
        <begin position="263"/>
        <end position="359"/>
    </location>
</feature>
<evidence type="ECO:0000256" key="2">
    <source>
        <dbReference type="PIRSR" id="PIRSR005962-1"/>
    </source>
</evidence>
<keyword evidence="2" id="KW-0464">Manganese</keyword>
<organism evidence="4 5">
    <name type="scientific">Methylobacterium currus</name>
    <dbReference type="NCBI Taxonomy" id="2051553"/>
    <lineage>
        <taxon>Bacteria</taxon>
        <taxon>Pseudomonadati</taxon>
        <taxon>Pseudomonadota</taxon>
        <taxon>Alphaproteobacteria</taxon>
        <taxon>Hyphomicrobiales</taxon>
        <taxon>Methylobacteriaceae</taxon>
        <taxon>Methylobacterium</taxon>
    </lineage>
</organism>
<proteinExistence type="predicted"/>
<evidence type="ECO:0000313" key="5">
    <source>
        <dbReference type="Proteomes" id="UP000244755"/>
    </source>
</evidence>
<dbReference type="Pfam" id="PF07687">
    <property type="entry name" value="M20_dimer"/>
    <property type="match status" value="1"/>
</dbReference>
<keyword evidence="1 4" id="KW-0378">Hydrolase</keyword>
<dbReference type="OrthoDB" id="9777385at2"/>
<evidence type="ECO:0000313" key="4">
    <source>
        <dbReference type="EMBL" id="AWB23415.1"/>
    </source>
</evidence>
<dbReference type="InterPro" id="IPR036264">
    <property type="entry name" value="Bact_exopeptidase_dim_dom"/>
</dbReference>
<dbReference type="Gene3D" id="3.40.630.10">
    <property type="entry name" value="Zn peptidases"/>
    <property type="match status" value="1"/>
</dbReference>
<feature type="binding site" evidence="2">
    <location>
        <position position="442"/>
    </location>
    <ligand>
        <name>Mn(2+)</name>
        <dbReference type="ChEBI" id="CHEBI:29035"/>
        <label>2</label>
    </ligand>
</feature>
<dbReference type="FunFam" id="3.30.70.360:FF:000001">
    <property type="entry name" value="N-acetyldiaminopimelate deacetylase"/>
    <property type="match status" value="1"/>
</dbReference>
<name>A0A2R4WPI4_9HYPH</name>
<feature type="binding site" evidence="2">
    <location>
        <position position="175"/>
    </location>
    <ligand>
        <name>Mn(2+)</name>
        <dbReference type="ChEBI" id="CHEBI:29035"/>
        <label>2</label>
    </ligand>
</feature>
<dbReference type="GO" id="GO:0050118">
    <property type="term" value="F:N-acetyldiaminopimelate deacetylase activity"/>
    <property type="evidence" value="ECO:0007669"/>
    <property type="project" value="UniProtKB-ARBA"/>
</dbReference>
<dbReference type="Proteomes" id="UP000244755">
    <property type="component" value="Chromosome 1"/>
</dbReference>
<dbReference type="GO" id="GO:0046872">
    <property type="term" value="F:metal ion binding"/>
    <property type="evidence" value="ECO:0007669"/>
    <property type="project" value="UniProtKB-KW"/>
</dbReference>
<evidence type="ECO:0000259" key="3">
    <source>
        <dbReference type="Pfam" id="PF07687"/>
    </source>
</evidence>
<feature type="binding site" evidence="2">
    <location>
        <position position="240"/>
    </location>
    <ligand>
        <name>Mn(2+)</name>
        <dbReference type="ChEBI" id="CHEBI:29035"/>
        <label>2</label>
    </ligand>
</feature>
<evidence type="ECO:0000256" key="1">
    <source>
        <dbReference type="ARBA" id="ARBA00022801"/>
    </source>
</evidence>
<keyword evidence="2" id="KW-0479">Metal-binding</keyword>
<keyword evidence="5" id="KW-1185">Reference proteome</keyword>
<dbReference type="InterPro" id="IPR011650">
    <property type="entry name" value="Peptidase_M20_dimer"/>
</dbReference>
<dbReference type="PROSITE" id="PS51318">
    <property type="entry name" value="TAT"/>
    <property type="match status" value="1"/>
</dbReference>
<dbReference type="AlphaFoldDB" id="A0A2R4WPI4"/>
<feature type="binding site" evidence="2">
    <location>
        <position position="173"/>
    </location>
    <ligand>
        <name>Mn(2+)</name>
        <dbReference type="ChEBI" id="CHEBI:29035"/>
        <label>1</label>
    </ligand>
</feature>
<dbReference type="PANTHER" id="PTHR11014:SF63">
    <property type="entry name" value="METALLOPEPTIDASE, PUTATIVE (AFU_ORTHOLOGUE AFUA_6G09600)-RELATED"/>
    <property type="match status" value="1"/>
</dbReference>
<comment type="cofactor">
    <cofactor evidence="2">
        <name>Mn(2+)</name>
        <dbReference type="ChEBI" id="CHEBI:29035"/>
    </cofactor>
    <text evidence="2">The Mn(2+) ion enhances activity.</text>
</comment>
<protein>
    <submittedName>
        <fullName evidence="4">Amidohydrolase</fullName>
    </submittedName>
</protein>
<dbReference type="NCBIfam" id="TIGR01891">
    <property type="entry name" value="amidohydrolases"/>
    <property type="match status" value="1"/>
</dbReference>
<dbReference type="SUPFAM" id="SSF53187">
    <property type="entry name" value="Zn-dependent exopeptidases"/>
    <property type="match status" value="1"/>
</dbReference>
<dbReference type="KEGG" id="mee:DA075_23030"/>
<dbReference type="InterPro" id="IPR017439">
    <property type="entry name" value="Amidohydrolase"/>
</dbReference>
<dbReference type="PIRSF" id="PIRSF005962">
    <property type="entry name" value="Pept_M20D_amidohydro"/>
    <property type="match status" value="1"/>
</dbReference>
<dbReference type="InterPro" id="IPR006311">
    <property type="entry name" value="TAT_signal"/>
</dbReference>
<gene>
    <name evidence="4" type="ORF">DA075_23030</name>
</gene>
<dbReference type="Pfam" id="PF01546">
    <property type="entry name" value="Peptidase_M20"/>
    <property type="match status" value="1"/>
</dbReference>
<sequence>MLRIGLRAARGFRAEDVPAGAVGPARRTFLKGACACAGLAFLPRNAAAEIGDAPVPAPARPVHDVLDAAAREVEAAMIAWRRDIHANPELGNQEHRTAALVARHLRGLGYEVREGVAHTGIVALLKGGGGPGPVVALRADMDALPVTEEVDLPFASKVRTEWGGQQVGVMHACGHDCHVAILMAAAQVLAAHRARLPGTVKLLFQPAEEGVPRDGVSGAQLMVEEGALRDPKPDMVLALHVMSALPVGSIGYRPGPTLAASDRFTLRVTGRQTHGAMPWNGVDPIVIGAAIVTALQTVVSRETDIVRSPAVLTVGVFRGGVRNNIIPQQAEMEGTLRTFDEAQRQRIRRRVGEIAESIAAGMNGKAEVTWGKHGYPSVRNDAGLTARSAQTLARLVGDRAVRVDPVMASEDFSYFSREVPGFYYLVGITPPGTDPANAAPNHSPRFTVDEAGLMTGLRATLHLVADVTGMA</sequence>
<dbReference type="Gene3D" id="3.30.70.360">
    <property type="match status" value="1"/>
</dbReference>
<dbReference type="InterPro" id="IPR002933">
    <property type="entry name" value="Peptidase_M20"/>
</dbReference>
<dbReference type="SUPFAM" id="SSF55031">
    <property type="entry name" value="Bacterial exopeptidase dimerisation domain"/>
    <property type="match status" value="1"/>
</dbReference>
<feature type="binding site" evidence="2">
    <location>
        <position position="209"/>
    </location>
    <ligand>
        <name>Mn(2+)</name>
        <dbReference type="ChEBI" id="CHEBI:29035"/>
        <label>2</label>
    </ligand>
</feature>
<dbReference type="GO" id="GO:0019877">
    <property type="term" value="P:diaminopimelate biosynthetic process"/>
    <property type="evidence" value="ECO:0007669"/>
    <property type="project" value="UniProtKB-ARBA"/>
</dbReference>
<dbReference type="EMBL" id="CP028843">
    <property type="protein sequence ID" value="AWB23415.1"/>
    <property type="molecule type" value="Genomic_DNA"/>
</dbReference>
<dbReference type="PANTHER" id="PTHR11014">
    <property type="entry name" value="PEPTIDASE M20 FAMILY MEMBER"/>
    <property type="match status" value="1"/>
</dbReference>
<dbReference type="RefSeq" id="WP_099955203.1">
    <property type="nucleotide sequence ID" value="NZ_CP028843.1"/>
</dbReference>
<reference evidence="4 5" key="1">
    <citation type="submission" date="2018-04" db="EMBL/GenBank/DDBJ databases">
        <title>Methylobacterium sp. PR1016A genome.</title>
        <authorList>
            <person name="Park W."/>
        </authorList>
    </citation>
    <scope>NUCLEOTIDE SEQUENCE [LARGE SCALE GENOMIC DNA]</scope>
    <source>
        <strain evidence="4 5">PR1016A</strain>
    </source>
</reference>